<dbReference type="NCBIfam" id="NF001273">
    <property type="entry name" value="PRK00230.1"/>
    <property type="match status" value="1"/>
</dbReference>
<gene>
    <name evidence="6" type="primary">pyrF</name>
    <name evidence="10" type="ORF">SAMN02746065_10131</name>
</gene>
<evidence type="ECO:0000256" key="3">
    <source>
        <dbReference type="ARBA" id="ARBA00022793"/>
    </source>
</evidence>
<feature type="binding site" evidence="6 8">
    <location>
        <position position="184"/>
    </location>
    <ligand>
        <name>substrate</name>
    </ligand>
</feature>
<evidence type="ECO:0000256" key="8">
    <source>
        <dbReference type="PIRSR" id="PIRSR614732-2"/>
    </source>
</evidence>
<dbReference type="STRING" id="1121400.SAMN02746065_10131"/>
<dbReference type="AlphaFoldDB" id="A0A1W1YHP5"/>
<dbReference type="SMART" id="SM00934">
    <property type="entry name" value="OMPdecase"/>
    <property type="match status" value="1"/>
</dbReference>
<feature type="active site" description="For OMPdecase activity" evidence="7">
    <location>
        <position position="63"/>
    </location>
</feature>
<dbReference type="EC" id="4.1.1.23" evidence="6"/>
<evidence type="ECO:0000256" key="5">
    <source>
        <dbReference type="ARBA" id="ARBA00023239"/>
    </source>
</evidence>
<evidence type="ECO:0000313" key="11">
    <source>
        <dbReference type="Proteomes" id="UP000192418"/>
    </source>
</evidence>
<keyword evidence="11" id="KW-1185">Reference proteome</keyword>
<dbReference type="Pfam" id="PF00215">
    <property type="entry name" value="OMPdecase"/>
    <property type="match status" value="1"/>
</dbReference>
<comment type="catalytic activity">
    <reaction evidence="6">
        <text>orotidine 5'-phosphate + H(+) = UMP + CO2</text>
        <dbReference type="Rhea" id="RHEA:11596"/>
        <dbReference type="ChEBI" id="CHEBI:15378"/>
        <dbReference type="ChEBI" id="CHEBI:16526"/>
        <dbReference type="ChEBI" id="CHEBI:57538"/>
        <dbReference type="ChEBI" id="CHEBI:57865"/>
        <dbReference type="EC" id="4.1.1.23"/>
    </reaction>
</comment>
<feature type="binding site" evidence="6 8">
    <location>
        <position position="35"/>
    </location>
    <ligand>
        <name>substrate</name>
    </ligand>
</feature>
<organism evidence="10 11">
    <name type="scientific">Desulfocicer vacuolatum DSM 3385</name>
    <dbReference type="NCBI Taxonomy" id="1121400"/>
    <lineage>
        <taxon>Bacteria</taxon>
        <taxon>Pseudomonadati</taxon>
        <taxon>Thermodesulfobacteriota</taxon>
        <taxon>Desulfobacteria</taxon>
        <taxon>Desulfobacterales</taxon>
        <taxon>Desulfobacteraceae</taxon>
        <taxon>Desulfocicer</taxon>
    </lineage>
</organism>
<dbReference type="GO" id="GO:0004590">
    <property type="term" value="F:orotidine-5'-phosphate decarboxylase activity"/>
    <property type="evidence" value="ECO:0007669"/>
    <property type="project" value="UniProtKB-UniRule"/>
</dbReference>
<dbReference type="Gene3D" id="3.20.20.70">
    <property type="entry name" value="Aldolase class I"/>
    <property type="match status" value="1"/>
</dbReference>
<comment type="function">
    <text evidence="1 6">Catalyzes the decarboxylation of orotidine 5'-monophosphate (OMP) to uridine 5'-monophosphate (UMP).</text>
</comment>
<dbReference type="InterPro" id="IPR014732">
    <property type="entry name" value="OMPdecase"/>
</dbReference>
<protein>
    <recommendedName>
        <fullName evidence="6">Orotidine 5'-phosphate decarboxylase</fullName>
        <ecNumber evidence="6">4.1.1.23</ecNumber>
    </recommendedName>
    <alternativeName>
        <fullName evidence="6">OMP decarboxylase</fullName>
        <shortName evidence="6">OMPDCase</shortName>
        <shortName evidence="6">OMPdecase</shortName>
    </alternativeName>
</protein>
<dbReference type="InterPro" id="IPR047596">
    <property type="entry name" value="OMPdecase_bac"/>
</dbReference>
<dbReference type="CDD" id="cd04725">
    <property type="entry name" value="OMP_decarboxylase_like"/>
    <property type="match status" value="1"/>
</dbReference>
<dbReference type="OrthoDB" id="9806203at2"/>
<comment type="similarity">
    <text evidence="6">Belongs to the OMP decarboxylase family. Type 1 subfamily.</text>
</comment>
<evidence type="ECO:0000259" key="9">
    <source>
        <dbReference type="SMART" id="SM00934"/>
    </source>
</evidence>
<dbReference type="HAMAP" id="MF_01200_B">
    <property type="entry name" value="OMPdecase_type1_B"/>
    <property type="match status" value="1"/>
</dbReference>
<comment type="pathway">
    <text evidence="2 6">Pyrimidine metabolism; UMP biosynthesis via de novo pathway; UMP from orotate: step 2/2.</text>
</comment>
<dbReference type="EMBL" id="FWXY01000001">
    <property type="protein sequence ID" value="SMC35679.1"/>
    <property type="molecule type" value="Genomic_DNA"/>
</dbReference>
<keyword evidence="3 6" id="KW-0210">Decarboxylase</keyword>
<feature type="binding site" evidence="6 8">
    <location>
        <position position="195"/>
    </location>
    <ligand>
        <name>substrate</name>
    </ligand>
</feature>
<reference evidence="10 11" key="1">
    <citation type="submission" date="2017-04" db="EMBL/GenBank/DDBJ databases">
        <authorList>
            <person name="Afonso C.L."/>
            <person name="Miller P.J."/>
            <person name="Scott M.A."/>
            <person name="Spackman E."/>
            <person name="Goraichik I."/>
            <person name="Dimitrov K.M."/>
            <person name="Suarez D.L."/>
            <person name="Swayne D.E."/>
        </authorList>
    </citation>
    <scope>NUCLEOTIDE SEQUENCE [LARGE SCALE GENOMIC DNA]</scope>
    <source>
        <strain evidence="10 11">DSM 3385</strain>
    </source>
</reference>
<dbReference type="Proteomes" id="UP000192418">
    <property type="component" value="Unassembled WGS sequence"/>
</dbReference>
<evidence type="ECO:0000256" key="4">
    <source>
        <dbReference type="ARBA" id="ARBA00022975"/>
    </source>
</evidence>
<evidence type="ECO:0000256" key="1">
    <source>
        <dbReference type="ARBA" id="ARBA00002356"/>
    </source>
</evidence>
<feature type="active site" description="For OMPdecase activity" evidence="7">
    <location>
        <position position="68"/>
    </location>
</feature>
<feature type="binding site" evidence="6">
    <location>
        <begin position="63"/>
        <end position="72"/>
    </location>
    <ligand>
        <name>substrate</name>
    </ligand>
</feature>
<name>A0A1W1YHP5_9BACT</name>
<dbReference type="PANTHER" id="PTHR32119">
    <property type="entry name" value="OROTIDINE 5'-PHOSPHATE DECARBOXYLASE"/>
    <property type="match status" value="1"/>
</dbReference>
<comment type="subunit">
    <text evidence="6">Homodimer.</text>
</comment>
<accession>A0A1W1YHP5</accession>
<dbReference type="UniPathway" id="UPA00070">
    <property type="reaction ID" value="UER00120"/>
</dbReference>
<dbReference type="GO" id="GO:0005829">
    <property type="term" value="C:cytosol"/>
    <property type="evidence" value="ECO:0007669"/>
    <property type="project" value="TreeGrafter"/>
</dbReference>
<dbReference type="GO" id="GO:0044205">
    <property type="term" value="P:'de novo' UMP biosynthetic process"/>
    <property type="evidence" value="ECO:0007669"/>
    <property type="project" value="UniProtKB-UniRule"/>
</dbReference>
<dbReference type="InterPro" id="IPR001754">
    <property type="entry name" value="OMPdeCOase_dom"/>
</dbReference>
<sequence>MKNGTEYIVFPLDVPSLSEARSYVRKLDGSVGMFKVGLELFIKEGPAVVQMIREISNAGIFLDLKLHDISETVGRAMEQVARMGVDLVTVHCASNRKMLERAVAGSRGKTGVLGVTLLTDNDSLAVEAAGYEQKYVKDLKSLVLKRAGMAHGAGCRGVVCSGHEVAGVKALWGENFLTVTPGIRPGWSLLDNDDQARVTTPAMAVQAGADLIVVGRPIRTAADPREAARRIGAEIDEALGQ</sequence>
<feature type="binding site" evidence="6 8">
    <location>
        <position position="119"/>
    </location>
    <ligand>
        <name>substrate</name>
    </ligand>
</feature>
<feature type="binding site" evidence="6 8">
    <location>
        <position position="215"/>
    </location>
    <ligand>
        <name>substrate</name>
    </ligand>
</feature>
<keyword evidence="4 6" id="KW-0665">Pyrimidine biosynthesis</keyword>
<evidence type="ECO:0000313" key="10">
    <source>
        <dbReference type="EMBL" id="SMC35679.1"/>
    </source>
</evidence>
<dbReference type="InterPro" id="IPR011060">
    <property type="entry name" value="RibuloseP-bd_barrel"/>
</dbReference>
<feature type="binding site" evidence="6 8">
    <location>
        <position position="13"/>
    </location>
    <ligand>
        <name>substrate</name>
    </ligand>
</feature>
<feature type="binding site" evidence="6 8">
    <location>
        <position position="216"/>
    </location>
    <ligand>
        <name>substrate</name>
    </ligand>
</feature>
<evidence type="ECO:0000256" key="7">
    <source>
        <dbReference type="PIRSR" id="PIRSR614732-1"/>
    </source>
</evidence>
<feature type="active site" description="Proton donor" evidence="6">
    <location>
        <position position="65"/>
    </location>
</feature>
<feature type="domain" description="Orotidine 5'-phosphate decarboxylase" evidence="9">
    <location>
        <begin position="7"/>
        <end position="231"/>
    </location>
</feature>
<dbReference type="GO" id="GO:0006207">
    <property type="term" value="P:'de novo' pyrimidine nucleobase biosynthetic process"/>
    <property type="evidence" value="ECO:0007669"/>
    <property type="project" value="InterPro"/>
</dbReference>
<dbReference type="InterPro" id="IPR013785">
    <property type="entry name" value="Aldolase_TIM"/>
</dbReference>
<dbReference type="NCBIfam" id="TIGR01740">
    <property type="entry name" value="pyrF"/>
    <property type="match status" value="1"/>
</dbReference>
<proteinExistence type="inferred from homology"/>
<dbReference type="SUPFAM" id="SSF51366">
    <property type="entry name" value="Ribulose-phoshate binding barrel"/>
    <property type="match status" value="1"/>
</dbReference>
<evidence type="ECO:0000256" key="2">
    <source>
        <dbReference type="ARBA" id="ARBA00004861"/>
    </source>
</evidence>
<keyword evidence="5 6" id="KW-0456">Lyase</keyword>
<feature type="active site" description="For OMPdecase activity" evidence="7">
    <location>
        <position position="65"/>
    </location>
</feature>
<evidence type="ECO:0000256" key="6">
    <source>
        <dbReference type="HAMAP-Rule" id="MF_01200"/>
    </source>
</evidence>
<dbReference type="RefSeq" id="WP_084066359.1">
    <property type="nucleotide sequence ID" value="NZ_FWXY01000001.1"/>
</dbReference>
<dbReference type="PANTHER" id="PTHR32119:SF2">
    <property type="entry name" value="OROTIDINE 5'-PHOSPHATE DECARBOXYLASE"/>
    <property type="match status" value="1"/>
</dbReference>